<dbReference type="SMART" id="SM00635">
    <property type="entry name" value="BID_2"/>
    <property type="match status" value="3"/>
</dbReference>
<dbReference type="InterPro" id="IPR012334">
    <property type="entry name" value="Pectin_lyas_fold"/>
</dbReference>
<evidence type="ECO:0000313" key="2">
    <source>
        <dbReference type="EMBL" id="MFD1223665.1"/>
    </source>
</evidence>
<dbReference type="SUPFAM" id="SSF49373">
    <property type="entry name" value="Invasin/intimin cell-adhesion fragments"/>
    <property type="match status" value="3"/>
</dbReference>
<dbReference type="RefSeq" id="WP_345587894.1">
    <property type="nucleotide sequence ID" value="NZ_BAABJG010000014.1"/>
</dbReference>
<evidence type="ECO:0000259" key="1">
    <source>
        <dbReference type="PROSITE" id="PS50022"/>
    </source>
</evidence>
<dbReference type="SUPFAM" id="SSF49785">
    <property type="entry name" value="Galactose-binding domain-like"/>
    <property type="match status" value="1"/>
</dbReference>
<dbReference type="InterPro" id="IPR008979">
    <property type="entry name" value="Galactose-bd-like_sf"/>
</dbReference>
<dbReference type="InterPro" id="IPR000421">
    <property type="entry name" value="FA58C"/>
</dbReference>
<sequence>MSVRKPFLIGLIIVLVFTLLLPTHGLVSRAAASEVNYALNKPVPSKSSDTSAGRATAAVDGNASTYWQPLSSDRGDDLNVWMTVDLTVPQTVQRTVLDFTGTQGIVSGYSILYSNNNSSWTQAYARDRSTGAIQAKETAIFAPVSARYVKVSVNLTQNSLFKLAEFEVYGEGGTGSQPALNRIYISDAAGREYAEDTTLKLHVNETTSLQLHGVLVTGEEADLSEPDFLASLQASKPDVAVLDSSGKVMALKSGVSKVTGTIVQGPITLTTTIWIDVADPVQLIADLQITHPSMTIQTGQPALVRPGDPYPSIQVTPFVEGILNGELIDSSQNKLYQLPETRLVPGEALELPVPGAVASTGEHQLRLSVTPTGKTTVYDTFYFFSADASTIPAGQSQLAFIGKDGKLVYVPDYKGNKLLDYSNAGYMGGGVQLPDVPVRVTLTPQAEGDDTARIQAAIDEVSLLAPSPEGFRGAVLLSKGTYRVGSKLYIRAGGVVLRGEGQGTDGTILYVTGTEQRDILEIGGTSGPVVSSTIKTGITDLYVPVGARSFRVADPGLFKAGDTVMVRRKGNDRWIHELLMDQITDRPGTTGSTQQWGPFDLNFDRVITQVDGNVITVDAPLANSIELRWGGGELLAYNDSARIQQVGVENMRVDVNFDPSVIKSNGGVNYYADDNHPETFIAFKSVKNAWVRDITALHLGYAMVYTGRDTKWTTTQDSTVLEMASTLDGGRRYPLLYEGQLGLTQRVNVDTARHSYIVGSRVPGPNVFLDGVATTQFATSEPHHRWSVGGLFDNIDANIAIQDRGWLGSGHGWAGANWVAWNTKGGLALQNPPTAQNYAIGFTGKVNKPYLPNKDDLRPREGGYWESLGTNVYPRSLYLQQLEDRGGSEAVRNIQTSSYGQPKLAGLSLSDGVLSPSFAPDQAHYDASVTYNVYKLTVTSEGVDTGAQIRVNGTDVASGQPSPDIQLGYGANTVQIAVYSPSLNTSRMYTVNVTREQPQLQSVALKPKYMFIRSGESESLELQGTYEDGSTKPLTEGIAFQSSKPSVAQVSSSGVVSAVSPGVATVTAQYAGQSADAKVIVYGKPVQLIGIDLDSERYSLKAGDTHQTVVQAVYSDRSQRQVTDGVAYRSSNPDIAQVDKNGLVKAIKAGKADIVVTYGGEQEKAKVTVLGKDDGKPVKVTRLELDDQAYSLKVGQTHATVVYAYYTDHSKKKVTDAVTYRSSNPAVVQVDANGGVKAIKSGKADIIVEHDGKQVKAKITVTAGGH</sequence>
<organism evidence="2 3">
    <name type="scientific">Paenibacillus vulneris</name>
    <dbReference type="NCBI Taxonomy" id="1133364"/>
    <lineage>
        <taxon>Bacteria</taxon>
        <taxon>Bacillati</taxon>
        <taxon>Bacillota</taxon>
        <taxon>Bacilli</taxon>
        <taxon>Bacillales</taxon>
        <taxon>Paenibacillaceae</taxon>
        <taxon>Paenibacillus</taxon>
    </lineage>
</organism>
<dbReference type="Proteomes" id="UP001597180">
    <property type="component" value="Unassembled WGS sequence"/>
</dbReference>
<dbReference type="Pfam" id="PF02368">
    <property type="entry name" value="Big_2"/>
    <property type="match status" value="3"/>
</dbReference>
<name>A0ABW3UW13_9BACL</name>
<protein>
    <submittedName>
        <fullName evidence="2">Ig-like domain-containing protein</fullName>
    </submittedName>
</protein>
<dbReference type="InterPro" id="IPR011050">
    <property type="entry name" value="Pectin_lyase_fold/virulence"/>
</dbReference>
<keyword evidence="3" id="KW-1185">Reference proteome</keyword>
<evidence type="ECO:0000313" key="3">
    <source>
        <dbReference type="Proteomes" id="UP001597180"/>
    </source>
</evidence>
<dbReference type="EMBL" id="JBHTLU010000036">
    <property type="protein sequence ID" value="MFD1223665.1"/>
    <property type="molecule type" value="Genomic_DNA"/>
</dbReference>
<dbReference type="InterPro" id="IPR051941">
    <property type="entry name" value="BG_Antigen-Binding_Lectin"/>
</dbReference>
<gene>
    <name evidence="2" type="ORF">ACFQ4B_26440</name>
</gene>
<dbReference type="InterPro" id="IPR025883">
    <property type="entry name" value="Cadherin-like_domain"/>
</dbReference>
<accession>A0ABW3UW13</accession>
<dbReference type="SUPFAM" id="SSF51126">
    <property type="entry name" value="Pectin lyase-like"/>
    <property type="match status" value="1"/>
</dbReference>
<dbReference type="Gene3D" id="2.160.20.10">
    <property type="entry name" value="Single-stranded right-handed beta-helix, Pectin lyase-like"/>
    <property type="match status" value="1"/>
</dbReference>
<dbReference type="PROSITE" id="PS50022">
    <property type="entry name" value="FA58C_3"/>
    <property type="match status" value="1"/>
</dbReference>
<feature type="domain" description="F5/8 type C" evidence="1">
    <location>
        <begin position="19"/>
        <end position="171"/>
    </location>
</feature>
<comment type="caution">
    <text evidence="2">The sequence shown here is derived from an EMBL/GenBank/DDBJ whole genome shotgun (WGS) entry which is preliminary data.</text>
</comment>
<dbReference type="Pfam" id="PF12733">
    <property type="entry name" value="Cadherin-like"/>
    <property type="match status" value="1"/>
</dbReference>
<proteinExistence type="predicted"/>
<dbReference type="InterPro" id="IPR008964">
    <property type="entry name" value="Invasin/intimin_cell_adhesion"/>
</dbReference>
<dbReference type="Pfam" id="PF00754">
    <property type="entry name" value="F5_F8_type_C"/>
    <property type="match status" value="1"/>
</dbReference>
<dbReference type="PANTHER" id="PTHR45713">
    <property type="entry name" value="FTP DOMAIN-CONTAINING PROTEIN"/>
    <property type="match status" value="1"/>
</dbReference>
<dbReference type="InterPro" id="IPR003343">
    <property type="entry name" value="Big_2"/>
</dbReference>
<dbReference type="PANTHER" id="PTHR45713:SF6">
    <property type="entry name" value="F5_8 TYPE C DOMAIN-CONTAINING PROTEIN"/>
    <property type="match status" value="1"/>
</dbReference>
<reference evidence="3" key="1">
    <citation type="journal article" date="2019" name="Int. J. Syst. Evol. Microbiol.">
        <title>The Global Catalogue of Microorganisms (GCM) 10K type strain sequencing project: providing services to taxonomists for standard genome sequencing and annotation.</title>
        <authorList>
            <consortium name="The Broad Institute Genomics Platform"/>
            <consortium name="The Broad Institute Genome Sequencing Center for Infectious Disease"/>
            <person name="Wu L."/>
            <person name="Ma J."/>
        </authorList>
    </citation>
    <scope>NUCLEOTIDE SEQUENCE [LARGE SCALE GENOMIC DNA]</scope>
    <source>
        <strain evidence="3">CCUG 53270</strain>
    </source>
</reference>
<dbReference type="Gene3D" id="2.60.120.260">
    <property type="entry name" value="Galactose-binding domain-like"/>
    <property type="match status" value="1"/>
</dbReference>
<dbReference type="Gene3D" id="2.60.40.1080">
    <property type="match status" value="3"/>
</dbReference>